<dbReference type="Proteomes" id="UP001152467">
    <property type="component" value="Unassembled WGS sequence"/>
</dbReference>
<keyword evidence="3 6" id="KW-0812">Transmembrane</keyword>
<dbReference type="PANTHER" id="PTHR42920">
    <property type="entry name" value="OS03G0707200 PROTEIN-RELATED"/>
    <property type="match status" value="1"/>
</dbReference>
<feature type="transmembrane region" description="Helical" evidence="6">
    <location>
        <begin position="93"/>
        <end position="114"/>
    </location>
</feature>
<feature type="domain" description="EamA" evidence="7">
    <location>
        <begin position="152"/>
        <end position="287"/>
    </location>
</feature>
<dbReference type="InterPro" id="IPR051258">
    <property type="entry name" value="Diverse_Substrate_Transporter"/>
</dbReference>
<dbReference type="PANTHER" id="PTHR42920:SF11">
    <property type="entry name" value="INNER MEMBRANE PROTEIN YTFF"/>
    <property type="match status" value="1"/>
</dbReference>
<dbReference type="SUPFAM" id="SSF103481">
    <property type="entry name" value="Multidrug resistance efflux transporter EmrE"/>
    <property type="match status" value="1"/>
</dbReference>
<dbReference type="GO" id="GO:0005886">
    <property type="term" value="C:plasma membrane"/>
    <property type="evidence" value="ECO:0007669"/>
    <property type="project" value="UniProtKB-SubCell"/>
</dbReference>
<evidence type="ECO:0000256" key="1">
    <source>
        <dbReference type="ARBA" id="ARBA00004651"/>
    </source>
</evidence>
<organism evidence="8 9">
    <name type="scientific">Pseudoalteromonas holothuriae</name>
    <dbReference type="NCBI Taxonomy" id="2963714"/>
    <lineage>
        <taxon>Bacteria</taxon>
        <taxon>Pseudomonadati</taxon>
        <taxon>Pseudomonadota</taxon>
        <taxon>Gammaproteobacteria</taxon>
        <taxon>Alteromonadales</taxon>
        <taxon>Pseudoalteromonadaceae</taxon>
        <taxon>Pseudoalteromonas</taxon>
    </lineage>
</organism>
<evidence type="ECO:0000313" key="8">
    <source>
        <dbReference type="EMBL" id="CAH9058523.1"/>
    </source>
</evidence>
<evidence type="ECO:0000313" key="9">
    <source>
        <dbReference type="Proteomes" id="UP001152467"/>
    </source>
</evidence>
<keyword evidence="5 6" id="KW-0472">Membrane</keyword>
<evidence type="ECO:0000256" key="5">
    <source>
        <dbReference type="ARBA" id="ARBA00023136"/>
    </source>
</evidence>
<reference evidence="8" key="1">
    <citation type="submission" date="2022-07" db="EMBL/GenBank/DDBJ databases">
        <authorList>
            <person name="Criscuolo A."/>
        </authorList>
    </citation>
    <scope>NUCLEOTIDE SEQUENCE</scope>
    <source>
        <strain evidence="8">CIP111854</strain>
    </source>
</reference>
<dbReference type="RefSeq" id="WP_261626417.1">
    <property type="nucleotide sequence ID" value="NZ_CAMAPC010000007.1"/>
</dbReference>
<evidence type="ECO:0000256" key="2">
    <source>
        <dbReference type="ARBA" id="ARBA00022475"/>
    </source>
</evidence>
<name>A0A9W4VVR9_9GAMM</name>
<feature type="transmembrane region" description="Helical" evidence="6">
    <location>
        <begin position="123"/>
        <end position="149"/>
    </location>
</feature>
<comment type="caution">
    <text evidence="8">The sequence shown here is derived from an EMBL/GenBank/DDBJ whole genome shotgun (WGS) entry which is preliminary data.</text>
</comment>
<proteinExistence type="predicted"/>
<evidence type="ECO:0000259" key="7">
    <source>
        <dbReference type="Pfam" id="PF00892"/>
    </source>
</evidence>
<keyword evidence="4 6" id="KW-1133">Transmembrane helix</keyword>
<feature type="transmembrane region" description="Helical" evidence="6">
    <location>
        <begin position="246"/>
        <end position="264"/>
    </location>
</feature>
<feature type="transmembrane region" description="Helical" evidence="6">
    <location>
        <begin position="66"/>
        <end position="87"/>
    </location>
</feature>
<feature type="transmembrane region" description="Helical" evidence="6">
    <location>
        <begin position="34"/>
        <end position="54"/>
    </location>
</feature>
<dbReference type="Pfam" id="PF00892">
    <property type="entry name" value="EamA"/>
    <property type="match status" value="2"/>
</dbReference>
<dbReference type="InterPro" id="IPR000620">
    <property type="entry name" value="EamA_dom"/>
</dbReference>
<evidence type="ECO:0000256" key="3">
    <source>
        <dbReference type="ARBA" id="ARBA00022692"/>
    </source>
</evidence>
<evidence type="ECO:0000256" key="4">
    <source>
        <dbReference type="ARBA" id="ARBA00022989"/>
    </source>
</evidence>
<gene>
    <name evidence="8" type="ORF">PSECIP111854_02219</name>
</gene>
<comment type="subcellular location">
    <subcellularLocation>
        <location evidence="1">Cell membrane</location>
        <topology evidence="1">Multi-pass membrane protein</topology>
    </subcellularLocation>
</comment>
<keyword evidence="9" id="KW-1185">Reference proteome</keyword>
<protein>
    <recommendedName>
        <fullName evidence="7">EamA domain-containing protein</fullName>
    </recommendedName>
</protein>
<feature type="transmembrane region" description="Helical" evidence="6">
    <location>
        <begin position="270"/>
        <end position="291"/>
    </location>
</feature>
<evidence type="ECO:0000256" key="6">
    <source>
        <dbReference type="SAM" id="Phobius"/>
    </source>
</evidence>
<dbReference type="AlphaFoldDB" id="A0A9W4VVR9"/>
<feature type="transmembrane region" description="Helical" evidence="6">
    <location>
        <begin position="182"/>
        <end position="203"/>
    </location>
</feature>
<dbReference type="InterPro" id="IPR037185">
    <property type="entry name" value="EmrE-like"/>
</dbReference>
<keyword evidence="2" id="KW-1003">Cell membrane</keyword>
<sequence length="305" mass="33956">MNYLKYHLLAVLVTLFVAGSFISSEKLSGVINPFSLTLLRFVIAAAALLPFVLIKVQYRKEIIKALPRSLIMSLFFAIFFICMFEALKTTTPLNTGTLYTLVPFLTALFSIFVFKERITKKMLLVYLIGSAGTCWVIFGGDIKALLAFSLNSGDALFLAGCIAMVCFSISMKLLYRGDQMFVIVFCTLVGGALWMLLALLIFNQPLQWHLLQSNLWLHMGYLALFATLASTLIIQKTTVILGPKKVMAYIYLSPVFVAFLMFFIEGKSIPYIVVPGMLLSLTATIVLQFQAQSNAIKNHMMAATD</sequence>
<feature type="domain" description="EamA" evidence="7">
    <location>
        <begin position="6"/>
        <end position="137"/>
    </location>
</feature>
<feature type="transmembrane region" description="Helical" evidence="6">
    <location>
        <begin position="215"/>
        <end position="234"/>
    </location>
</feature>
<dbReference type="EMBL" id="CAMAPC010000007">
    <property type="protein sequence ID" value="CAH9058523.1"/>
    <property type="molecule type" value="Genomic_DNA"/>
</dbReference>
<accession>A0A9W4VVR9</accession>
<feature type="transmembrane region" description="Helical" evidence="6">
    <location>
        <begin position="155"/>
        <end position="175"/>
    </location>
</feature>